<proteinExistence type="predicted"/>
<feature type="chain" id="PRO_5005201378" description="Secreted protein" evidence="1">
    <location>
        <begin position="21"/>
        <end position="109"/>
    </location>
</feature>
<evidence type="ECO:0000256" key="1">
    <source>
        <dbReference type="SAM" id="SignalP"/>
    </source>
</evidence>
<organism evidence="2 3">
    <name type="scientific">Schizopora paradoxa</name>
    <dbReference type="NCBI Taxonomy" id="27342"/>
    <lineage>
        <taxon>Eukaryota</taxon>
        <taxon>Fungi</taxon>
        <taxon>Dikarya</taxon>
        <taxon>Basidiomycota</taxon>
        <taxon>Agaricomycotina</taxon>
        <taxon>Agaricomycetes</taxon>
        <taxon>Hymenochaetales</taxon>
        <taxon>Schizoporaceae</taxon>
        <taxon>Schizopora</taxon>
    </lineage>
</organism>
<evidence type="ECO:0008006" key="4">
    <source>
        <dbReference type="Google" id="ProtNLM"/>
    </source>
</evidence>
<feature type="non-terminal residue" evidence="2">
    <location>
        <position position="109"/>
    </location>
</feature>
<sequence length="109" mass="12442">MCRSSPSLLLTLFFKLTARTIHWRTMLRARPIDVKASCLRANSFDYIDVSALTRATAGAVDPHLLPCTRVDVDMNYYILTFVDSPGSHQKGQRRVEMLSERPWIVWTAS</sequence>
<gene>
    <name evidence="2" type="ORF">SCHPADRAFT_934158</name>
</gene>
<feature type="signal peptide" evidence="1">
    <location>
        <begin position="1"/>
        <end position="20"/>
    </location>
</feature>
<dbReference type="AlphaFoldDB" id="A0A0H2QY13"/>
<name>A0A0H2QY13_9AGAM</name>
<keyword evidence="3" id="KW-1185">Reference proteome</keyword>
<keyword evidence="1" id="KW-0732">Signal</keyword>
<protein>
    <recommendedName>
        <fullName evidence="4">Secreted protein</fullName>
    </recommendedName>
</protein>
<reference evidence="2 3" key="1">
    <citation type="submission" date="2015-04" db="EMBL/GenBank/DDBJ databases">
        <title>Complete genome sequence of Schizopora paradoxa KUC8140, a cosmopolitan wood degrader in East Asia.</title>
        <authorList>
            <consortium name="DOE Joint Genome Institute"/>
            <person name="Min B."/>
            <person name="Park H."/>
            <person name="Jang Y."/>
            <person name="Kim J.-J."/>
            <person name="Kim K.H."/>
            <person name="Pangilinan J."/>
            <person name="Lipzen A."/>
            <person name="Riley R."/>
            <person name="Grigoriev I.V."/>
            <person name="Spatafora J.W."/>
            <person name="Choi I.-G."/>
        </authorList>
    </citation>
    <scope>NUCLEOTIDE SEQUENCE [LARGE SCALE GENOMIC DNA]</scope>
    <source>
        <strain evidence="2 3">KUC8140</strain>
    </source>
</reference>
<evidence type="ECO:0000313" key="2">
    <source>
        <dbReference type="EMBL" id="KLO03857.1"/>
    </source>
</evidence>
<dbReference type="Proteomes" id="UP000053477">
    <property type="component" value="Unassembled WGS sequence"/>
</dbReference>
<dbReference type="EMBL" id="KQ086946">
    <property type="protein sequence ID" value="KLO03857.1"/>
    <property type="molecule type" value="Genomic_DNA"/>
</dbReference>
<dbReference type="InParanoid" id="A0A0H2QY13"/>
<accession>A0A0H2QY13</accession>
<evidence type="ECO:0000313" key="3">
    <source>
        <dbReference type="Proteomes" id="UP000053477"/>
    </source>
</evidence>